<accession>I3ZFJ9</accession>
<dbReference type="OrthoDB" id="106117at2"/>
<protein>
    <recommendedName>
        <fullName evidence="4">Right handed beta helix region</fullName>
    </recommendedName>
</protein>
<evidence type="ECO:0000313" key="2">
    <source>
        <dbReference type="EMBL" id="AFL88017.1"/>
    </source>
</evidence>
<dbReference type="InterPro" id="IPR012334">
    <property type="entry name" value="Pectin_lyas_fold"/>
</dbReference>
<evidence type="ECO:0000256" key="1">
    <source>
        <dbReference type="SAM" id="SignalP"/>
    </source>
</evidence>
<dbReference type="RefSeq" id="WP_014785586.1">
    <property type="nucleotide sequence ID" value="NC_018014.1"/>
</dbReference>
<sequence length="496" mass="52900">MTFLTRFCAPTILCALATLPASATSYFVSQSAGNDSNDGLSQSAPFETLAKASSLVHLKGGDAILLKRGDVWHEQFLIPSSGSSFNSRLVVGAYGSGRLPIIDGADTISGWSLISSDTYQTHRTEASYKVFVDALYKQTIPLTRQSNLANAINTAGSFYADADTLYVHLLDGSDPAKHTIEVSGSTHKSGIVASNKSYVTVQDLEIIRTTNSGVAFVLDYGNLFGTSGNQNNTLNALTTFNTGSTAPMPFGFEGGILVRANTSFGSRALMGWQITNNNIGRLDSPYGLNYNIGGIELRGTYGALVKGNTVKTTNAMGIQDRPYGLASTCRYNLIAENTLSDNEGNITADSPYDQVTSNTITNSRGFGIQVQSYGYAADNTIAHLGLSRDSRLYNGIDGNGGDHARYVNNIITDVHACSITVEGNAIGVSIEGGRYDSNNASGCPLYTTASAGAVKFRGSISWILNTAVPRPFAYRIKDPTDSAHRYTAAEFQKITK</sequence>
<keyword evidence="1" id="KW-0732">Signal</keyword>
<dbReference type="KEGG" id="trs:Terro_1715"/>
<dbReference type="HOGENOM" id="CLU_551984_0_0_0"/>
<feature type="signal peptide" evidence="1">
    <location>
        <begin position="1"/>
        <end position="23"/>
    </location>
</feature>
<reference evidence="2 3" key="1">
    <citation type="submission" date="2012-06" db="EMBL/GenBank/DDBJ databases">
        <title>Complete genome of Terriglobus roseus DSM 18391.</title>
        <authorList>
            <consortium name="US DOE Joint Genome Institute (JGI-PGF)"/>
            <person name="Lucas S."/>
            <person name="Copeland A."/>
            <person name="Lapidus A."/>
            <person name="Glavina del Rio T."/>
            <person name="Dalin E."/>
            <person name="Tice H."/>
            <person name="Bruce D."/>
            <person name="Goodwin L."/>
            <person name="Pitluck S."/>
            <person name="Peters L."/>
            <person name="Mikhailova N."/>
            <person name="Munk A.C.C."/>
            <person name="Kyrpides N."/>
            <person name="Mavromatis K."/>
            <person name="Ivanova N."/>
            <person name="Brettin T."/>
            <person name="Detter J.C."/>
            <person name="Han C."/>
            <person name="Larimer F."/>
            <person name="Land M."/>
            <person name="Hauser L."/>
            <person name="Markowitz V."/>
            <person name="Cheng J.-F."/>
            <person name="Hugenholtz P."/>
            <person name="Woyke T."/>
            <person name="Wu D."/>
            <person name="Brambilla E."/>
            <person name="Klenk H.-P."/>
            <person name="Eisen J.A."/>
        </authorList>
    </citation>
    <scope>NUCLEOTIDE SEQUENCE [LARGE SCALE GENOMIC DNA]</scope>
    <source>
        <strain evidence="3">DSM 18391 / NRRL B-41598 / KBS 63</strain>
    </source>
</reference>
<dbReference type="Proteomes" id="UP000006056">
    <property type="component" value="Chromosome"/>
</dbReference>
<dbReference type="InterPro" id="IPR011050">
    <property type="entry name" value="Pectin_lyase_fold/virulence"/>
</dbReference>
<dbReference type="eggNOG" id="COG5434">
    <property type="taxonomic scope" value="Bacteria"/>
</dbReference>
<dbReference type="EMBL" id="CP003379">
    <property type="protein sequence ID" value="AFL88017.1"/>
    <property type="molecule type" value="Genomic_DNA"/>
</dbReference>
<dbReference type="SUPFAM" id="SSF51126">
    <property type="entry name" value="Pectin lyase-like"/>
    <property type="match status" value="1"/>
</dbReference>
<dbReference type="Gene3D" id="2.160.20.10">
    <property type="entry name" value="Single-stranded right-handed beta-helix, Pectin lyase-like"/>
    <property type="match status" value="1"/>
</dbReference>
<evidence type="ECO:0008006" key="4">
    <source>
        <dbReference type="Google" id="ProtNLM"/>
    </source>
</evidence>
<keyword evidence="3" id="KW-1185">Reference proteome</keyword>
<organism evidence="2 3">
    <name type="scientific">Terriglobus roseus (strain DSM 18391 / NRRL B-41598 / KBS 63)</name>
    <dbReference type="NCBI Taxonomy" id="926566"/>
    <lineage>
        <taxon>Bacteria</taxon>
        <taxon>Pseudomonadati</taxon>
        <taxon>Acidobacteriota</taxon>
        <taxon>Terriglobia</taxon>
        <taxon>Terriglobales</taxon>
        <taxon>Acidobacteriaceae</taxon>
        <taxon>Terriglobus</taxon>
    </lineage>
</organism>
<gene>
    <name evidence="2" type="ordered locus">Terro_1715</name>
</gene>
<feature type="chain" id="PRO_5003684018" description="Right handed beta helix region" evidence="1">
    <location>
        <begin position="24"/>
        <end position="496"/>
    </location>
</feature>
<proteinExistence type="predicted"/>
<dbReference type="AlphaFoldDB" id="I3ZFJ9"/>
<evidence type="ECO:0000313" key="3">
    <source>
        <dbReference type="Proteomes" id="UP000006056"/>
    </source>
</evidence>
<name>I3ZFJ9_TERRK</name>